<name>A0A7C5XMF4_9CREN</name>
<dbReference type="AlphaFoldDB" id="A0A7C5XMF4"/>
<comment type="caution">
    <text evidence="2">The sequence shown here is derived from an EMBL/GenBank/DDBJ whole genome shotgun (WGS) entry which is preliminary data.</text>
</comment>
<sequence>MLLKALKIVAKSLSPIIHCVFIAMLTMLLFLSLAIFSSFNSLYNFYNELVLGGREGIVISSYAISPLTSIISESSVRSFLRNNTDISIEFTVFSIVYVKDRAVVVRGVDEALLYSVDSQSLELGDSCIFVGKRLAKKLQVGKGDILYLYSPFIKKSFLAIVCNVIDFQSQLDDEIVTGYELARVFRGIGQGYYSVAVVHTKDLDVLRYILEQLGLKPSDAPLVRRALLILMSYGGNLSYGIDRDFAEIYIARLGIHREFVVVMVYTIAILVVLGMPLIGEAIPRVFKNSFLILKQIGVSHRLIIAMLIALLLIYMALATALAMLCLHSFSNLVKLEVLSHELYLNLYPLDIFVTFSLCTFLTCIGALMGFKDIEKL</sequence>
<evidence type="ECO:0008006" key="3">
    <source>
        <dbReference type="Google" id="ProtNLM"/>
    </source>
</evidence>
<feature type="transmembrane region" description="Helical" evidence="1">
    <location>
        <begin position="349"/>
        <end position="370"/>
    </location>
</feature>
<feature type="transmembrane region" description="Helical" evidence="1">
    <location>
        <begin position="259"/>
        <end position="282"/>
    </location>
</feature>
<gene>
    <name evidence="2" type="ORF">ENM84_04295</name>
</gene>
<organism evidence="2">
    <name type="scientific">Ignisphaera aggregans</name>
    <dbReference type="NCBI Taxonomy" id="334771"/>
    <lineage>
        <taxon>Archaea</taxon>
        <taxon>Thermoproteota</taxon>
        <taxon>Thermoprotei</taxon>
        <taxon>Desulfurococcales</taxon>
        <taxon>Desulfurococcaceae</taxon>
        <taxon>Ignisphaera</taxon>
    </lineage>
</organism>
<keyword evidence="1" id="KW-0812">Transmembrane</keyword>
<evidence type="ECO:0000256" key="1">
    <source>
        <dbReference type="SAM" id="Phobius"/>
    </source>
</evidence>
<keyword evidence="1" id="KW-1133">Transmembrane helix</keyword>
<dbReference type="EMBL" id="DRZI01000183">
    <property type="protein sequence ID" value="HHP81867.1"/>
    <property type="molecule type" value="Genomic_DNA"/>
</dbReference>
<keyword evidence="1" id="KW-0472">Membrane</keyword>
<protein>
    <recommendedName>
        <fullName evidence="3">ABC transporter permease</fullName>
    </recommendedName>
</protein>
<reference evidence="2" key="1">
    <citation type="journal article" date="2020" name="mSystems">
        <title>Genome- and Community-Level Interaction Insights into Carbon Utilization and Element Cycling Functions of Hydrothermarchaeota in Hydrothermal Sediment.</title>
        <authorList>
            <person name="Zhou Z."/>
            <person name="Liu Y."/>
            <person name="Xu W."/>
            <person name="Pan J."/>
            <person name="Luo Z.H."/>
            <person name="Li M."/>
        </authorList>
    </citation>
    <scope>NUCLEOTIDE SEQUENCE [LARGE SCALE GENOMIC DNA]</scope>
    <source>
        <strain evidence="2">SpSt-1121</strain>
    </source>
</reference>
<evidence type="ECO:0000313" key="2">
    <source>
        <dbReference type="EMBL" id="HHP81867.1"/>
    </source>
</evidence>
<proteinExistence type="predicted"/>
<feature type="transmembrane region" description="Helical" evidence="1">
    <location>
        <begin position="12"/>
        <end position="36"/>
    </location>
</feature>
<feature type="transmembrane region" description="Helical" evidence="1">
    <location>
        <begin position="302"/>
        <end position="329"/>
    </location>
</feature>
<accession>A0A7C5XMF4</accession>